<proteinExistence type="predicted"/>
<feature type="signal peptide" evidence="1">
    <location>
        <begin position="1"/>
        <end position="30"/>
    </location>
</feature>
<evidence type="ECO:0000313" key="3">
    <source>
        <dbReference type="Proteomes" id="UP000292120"/>
    </source>
</evidence>
<sequence>MSIAKIVLTAGLLALQAALLALLHSGEARSATVYQCNGQYQQIACSGAGNHRTMLVADARHAAQVQHATQQLRLMQRQSKASRSTSVKARNSRNRIHTGAQQAVGLTAHRHGDAPFRNGRQVGVGSVLQDRACVQIGGSRVRHGHDTGQGCQRLPRHR</sequence>
<dbReference type="EMBL" id="SIXI01000001">
    <property type="protein sequence ID" value="TBO34130.1"/>
    <property type="molecule type" value="Genomic_DNA"/>
</dbReference>
<feature type="chain" id="PRO_5020510964" description="DUF4124 domain-containing protein" evidence="1">
    <location>
        <begin position="31"/>
        <end position="158"/>
    </location>
</feature>
<reference evidence="2 3" key="1">
    <citation type="submission" date="2019-02" db="EMBL/GenBank/DDBJ databases">
        <title>Aquabacterium sp. strain KMB7.</title>
        <authorList>
            <person name="Chen W.-M."/>
        </authorList>
    </citation>
    <scope>NUCLEOTIDE SEQUENCE [LARGE SCALE GENOMIC DNA]</scope>
    <source>
        <strain evidence="2 3">KMB7</strain>
    </source>
</reference>
<keyword evidence="3" id="KW-1185">Reference proteome</keyword>
<protein>
    <recommendedName>
        <fullName evidence="4">DUF4124 domain-containing protein</fullName>
    </recommendedName>
</protein>
<organism evidence="2 3">
    <name type="scientific">Aquabacterium lacunae</name>
    <dbReference type="NCBI Taxonomy" id="2528630"/>
    <lineage>
        <taxon>Bacteria</taxon>
        <taxon>Pseudomonadati</taxon>
        <taxon>Pseudomonadota</taxon>
        <taxon>Betaproteobacteria</taxon>
        <taxon>Burkholderiales</taxon>
        <taxon>Aquabacterium</taxon>
    </lineage>
</organism>
<evidence type="ECO:0008006" key="4">
    <source>
        <dbReference type="Google" id="ProtNLM"/>
    </source>
</evidence>
<evidence type="ECO:0000313" key="2">
    <source>
        <dbReference type="EMBL" id="TBO34130.1"/>
    </source>
</evidence>
<keyword evidence="1" id="KW-0732">Signal</keyword>
<gene>
    <name evidence="2" type="ORF">EYS42_01420</name>
</gene>
<evidence type="ECO:0000256" key="1">
    <source>
        <dbReference type="SAM" id="SignalP"/>
    </source>
</evidence>
<name>A0A4Q9H5Q0_9BURK</name>
<dbReference type="RefSeq" id="WP_130966079.1">
    <property type="nucleotide sequence ID" value="NZ_SIXI01000001.1"/>
</dbReference>
<comment type="caution">
    <text evidence="2">The sequence shown here is derived from an EMBL/GenBank/DDBJ whole genome shotgun (WGS) entry which is preliminary data.</text>
</comment>
<dbReference type="Proteomes" id="UP000292120">
    <property type="component" value="Unassembled WGS sequence"/>
</dbReference>
<accession>A0A4Q9H5Q0</accession>
<dbReference type="AlphaFoldDB" id="A0A4Q9H5Q0"/>